<organism evidence="2">
    <name type="scientific">Alexandrium monilatum</name>
    <dbReference type="NCBI Taxonomy" id="311494"/>
    <lineage>
        <taxon>Eukaryota</taxon>
        <taxon>Sar</taxon>
        <taxon>Alveolata</taxon>
        <taxon>Dinophyceae</taxon>
        <taxon>Gonyaulacales</taxon>
        <taxon>Pyrocystaceae</taxon>
        <taxon>Alexandrium</taxon>
    </lineage>
</organism>
<feature type="region of interest" description="Disordered" evidence="1">
    <location>
        <begin position="1"/>
        <end position="24"/>
    </location>
</feature>
<sequence>MIVPGPAARQPGLRGALPPAPTLSGVPVVATLPQAHSSGFRVIGGQQAASSQPAAARPAAPAAGPSAHRPLQLRSTAPYSVLTKSVQPASQQAASPSAVAPIPAASATAVRSADAAAGAGPGIAEADAGASAKAIHPTAPSGVADAAQSVGADDPAAGQADTMRFQGARASAGRPLGQWPQREEEAALLRSGSDQAEAAASQQPVPAPAEEAPQLHLGSDQAEDAASQQPVPAPAEDRIQEPHPEQQSGHEPERHPSQEVDLQADGRGHAAGEGCVEEPLLDLRREGQPEQLPAHGLELRSDGRGGAAVGEALPIADRDVGAAALAVHLAPRAGMETRQEVGEVLPEPEEEQAVAHVPDAPAFQPGDTVYVWSVMHQRWFQDGQVQDMATRYRVEDHEGIVRGSIKVAYNAGDSVKWVAPWEDWQVQRPRAPGVGPADAVPDRSLREGDPVRVWSVSRGRWIDDGVVQAVAMEDIEVEGQQLVAGSVLVTYDGAAGVKWVHPGEMLDVLSRPEEPHALAPLQDMADDGAPAGPFQQGDSVHVWSISRDRWVEDGVVQDVAPEDLDIEGELVEAGSVLVTYDGVAGVKWISPAEQELCLRPASGAEAPGEQAEAPLEALQDAAEADAQLALANAPSHMGDLDEACHLRGPHGAFLVRVPGGGLCMDRRPGREGTWRLRPADGEDRHFLVADDGTYLAVANGQEQALFLLELALPRHAVWTVRPTGQDTFFLRSTFNTYLASLEDEEQTLYMSPNCRDWERWRLVPAEGARGDAGALAVGVRVKVVGLQRRVDINGECGTLIAKMGLRWRVAMDSLGEKLFMERNLQVIGGPAALTAEPHRGAEEPAGEPSAAAPHQPHQLHGPGHTEEVAALPPLESAGDVSAEEPQRSQQQDGPDRLGEAAGAGVQPEPAGPRDPQPPADPGQAGRPQLPARAAGPPPPSPSRLPPGSHGLHEERPPAAHRPQGKRPVVSVGCGRLLQFCSGRRA</sequence>
<name>A0A7S4Q175_9DINO</name>
<dbReference type="InterPro" id="IPR008999">
    <property type="entry name" value="Actin-crosslinking"/>
</dbReference>
<dbReference type="CDD" id="cd00257">
    <property type="entry name" value="beta-trefoil_FSCN-like"/>
    <property type="match status" value="1"/>
</dbReference>
<feature type="compositionally biased region" description="Low complexity" evidence="1">
    <location>
        <begin position="44"/>
        <end position="67"/>
    </location>
</feature>
<feature type="compositionally biased region" description="Low complexity" evidence="1">
    <location>
        <begin position="923"/>
        <end position="934"/>
    </location>
</feature>
<feature type="compositionally biased region" description="Low complexity" evidence="1">
    <location>
        <begin position="195"/>
        <end position="214"/>
    </location>
</feature>
<feature type="region of interest" description="Disordered" evidence="1">
    <location>
        <begin position="836"/>
        <end position="865"/>
    </location>
</feature>
<evidence type="ECO:0000256" key="1">
    <source>
        <dbReference type="SAM" id="MobiDB-lite"/>
    </source>
</evidence>
<feature type="region of interest" description="Disordered" evidence="1">
    <location>
        <begin position="44"/>
        <end position="71"/>
    </location>
</feature>
<feature type="compositionally biased region" description="Pro residues" evidence="1">
    <location>
        <begin position="935"/>
        <end position="944"/>
    </location>
</feature>
<accession>A0A7S4Q175</accession>
<feature type="compositionally biased region" description="Pro residues" evidence="1">
    <location>
        <begin position="909"/>
        <end position="920"/>
    </location>
</feature>
<dbReference type="SUPFAM" id="SSF50405">
    <property type="entry name" value="Actin-crosslinking proteins"/>
    <property type="match status" value="1"/>
</dbReference>
<dbReference type="EMBL" id="HBNR01013647">
    <property type="protein sequence ID" value="CAE4569196.1"/>
    <property type="molecule type" value="Transcribed_RNA"/>
</dbReference>
<feature type="compositionally biased region" description="Basic and acidic residues" evidence="1">
    <location>
        <begin position="235"/>
        <end position="259"/>
    </location>
</feature>
<reference evidence="2" key="1">
    <citation type="submission" date="2021-01" db="EMBL/GenBank/DDBJ databases">
        <authorList>
            <person name="Corre E."/>
            <person name="Pelletier E."/>
            <person name="Niang G."/>
            <person name="Scheremetjew M."/>
            <person name="Finn R."/>
            <person name="Kale V."/>
            <person name="Holt S."/>
            <person name="Cochrane G."/>
            <person name="Meng A."/>
            <person name="Brown T."/>
            <person name="Cohen L."/>
        </authorList>
    </citation>
    <scope>NUCLEOTIDE SEQUENCE</scope>
    <source>
        <strain evidence="2">CCMP3105</strain>
    </source>
</reference>
<dbReference type="AlphaFoldDB" id="A0A7S4Q175"/>
<feature type="region of interest" description="Disordered" evidence="1">
    <location>
        <begin position="134"/>
        <end position="158"/>
    </location>
</feature>
<evidence type="ECO:0000313" key="2">
    <source>
        <dbReference type="EMBL" id="CAE4569196.1"/>
    </source>
</evidence>
<protein>
    <submittedName>
        <fullName evidence="2">Uncharacterized protein</fullName>
    </submittedName>
</protein>
<proteinExistence type="predicted"/>
<gene>
    <name evidence="2" type="ORF">AMON00008_LOCUS8815</name>
</gene>
<feature type="compositionally biased region" description="Low complexity" evidence="1">
    <location>
        <begin position="846"/>
        <end position="862"/>
    </location>
</feature>
<feature type="region of interest" description="Disordered" evidence="1">
    <location>
        <begin position="878"/>
        <end position="970"/>
    </location>
</feature>
<feature type="region of interest" description="Disordered" evidence="1">
    <location>
        <begin position="185"/>
        <end position="259"/>
    </location>
</feature>